<evidence type="ECO:0000313" key="2">
    <source>
        <dbReference type="EMBL" id="EZG44371.1"/>
    </source>
</evidence>
<protein>
    <submittedName>
        <fullName evidence="2">Carboxy-terminal domain cyclin</fullName>
    </submittedName>
</protein>
<dbReference type="Pfam" id="PF02984">
    <property type="entry name" value="Cyclin_C"/>
    <property type="match status" value="1"/>
</dbReference>
<dbReference type="SUPFAM" id="SSF47954">
    <property type="entry name" value="Cyclin-like"/>
    <property type="match status" value="2"/>
</dbReference>
<dbReference type="RefSeq" id="XP_011132686.1">
    <property type="nucleotide sequence ID" value="XM_011134384.1"/>
</dbReference>
<name>A0A023AZR0_GRENI</name>
<accession>A0A023AZR0</accession>
<dbReference type="VEuPathDB" id="CryptoDB:GNI_148140"/>
<evidence type="ECO:0000259" key="1">
    <source>
        <dbReference type="Pfam" id="PF02984"/>
    </source>
</evidence>
<keyword evidence="3" id="KW-1185">Reference proteome</keyword>
<reference evidence="2" key="1">
    <citation type="submission" date="2013-12" db="EMBL/GenBank/DDBJ databases">
        <authorList>
            <person name="Omoto C.K."/>
            <person name="Sibley D."/>
            <person name="Venepally P."/>
            <person name="Hadjithomas M."/>
            <person name="Karamycheva S."/>
            <person name="Brunk B."/>
            <person name="Roos D."/>
            <person name="Caler E."/>
            <person name="Lorenzi H."/>
        </authorList>
    </citation>
    <scope>NUCLEOTIDE SEQUENCE</scope>
</reference>
<dbReference type="EMBL" id="AFNH02001102">
    <property type="protein sequence ID" value="EZG44371.1"/>
    <property type="molecule type" value="Genomic_DNA"/>
</dbReference>
<dbReference type="GeneID" id="22915177"/>
<proteinExistence type="predicted"/>
<evidence type="ECO:0000313" key="3">
    <source>
        <dbReference type="Proteomes" id="UP000019763"/>
    </source>
</evidence>
<feature type="domain" description="Cyclin C-terminal" evidence="1">
    <location>
        <begin position="191"/>
        <end position="297"/>
    </location>
</feature>
<gene>
    <name evidence="2" type="ORF">GNI_148140</name>
</gene>
<dbReference type="AlphaFoldDB" id="A0A023AZR0"/>
<dbReference type="Gene3D" id="1.10.472.10">
    <property type="entry name" value="Cyclin-like"/>
    <property type="match status" value="2"/>
</dbReference>
<sequence length="315" mass="36625">MLNKAQDAQKSECHQMNNDESDENKFMQISEKPCGIAANVVYQSLDEINYSLAWFTHHRRRESMFYPWYPTLSGNSWEKLRLQAISNFWRTVVTNRISPITVHLAVWIVNKLFYIRRRYLMTREWFAGIVAVGLRIALKFEERPDSLWGIRKIWDVLPLFDDWHLDKRDLFLLRVETEALRLLDDLLDVPLAVQFFDKYASVGGWPPEMVKEYTSLGHFILALSSFASGDKHPLCNIPPSELAAAAVVLSVKIVNGDSRIPSYEFFPERFAAFTQCTMKQLQPAVRGLSSLLRRKPEEADILARVYPEWGAHEWQ</sequence>
<comment type="caution">
    <text evidence="2">The sequence shown here is derived from an EMBL/GenBank/DDBJ whole genome shotgun (WGS) entry which is preliminary data.</text>
</comment>
<dbReference type="InterPro" id="IPR036915">
    <property type="entry name" value="Cyclin-like_sf"/>
</dbReference>
<organism evidence="2 3">
    <name type="scientific">Gregarina niphandrodes</name>
    <name type="common">Septate eugregarine</name>
    <dbReference type="NCBI Taxonomy" id="110365"/>
    <lineage>
        <taxon>Eukaryota</taxon>
        <taxon>Sar</taxon>
        <taxon>Alveolata</taxon>
        <taxon>Apicomplexa</taxon>
        <taxon>Conoidasida</taxon>
        <taxon>Gregarinasina</taxon>
        <taxon>Eugregarinorida</taxon>
        <taxon>Gregarinidae</taxon>
        <taxon>Gregarina</taxon>
    </lineage>
</organism>
<dbReference type="Proteomes" id="UP000019763">
    <property type="component" value="Unassembled WGS sequence"/>
</dbReference>
<dbReference type="InterPro" id="IPR004367">
    <property type="entry name" value="Cyclin_C-dom"/>
</dbReference>